<evidence type="ECO:0000313" key="3">
    <source>
        <dbReference type="Proteomes" id="UP000020467"/>
    </source>
</evidence>
<proteinExistence type="predicted"/>
<evidence type="ECO:0000313" key="2">
    <source>
        <dbReference type="EMBL" id="EXF75636.1"/>
    </source>
</evidence>
<sequence>METDVGDGDSVEVMKEELKGGPVTDVRPDVAETSVGIVNDGVSDREDSVTVDVAKVASGAELSVAVAAFVVDAEVVDDNILSKSVATDIELRSEIGVELKELALWLDWMEGGPDIVLVTNSEDGACVIDEAEFETELTLLVNEFEVDAEVDVKLVFDATVVPARDVVLKEKVLSVNEVPLLDSRLVRRSENVPLELDAESVVKSEEVNVTSVPVLESSSVVELLLNVGMSVDDREVVDKTDVTERELVDDRELTDETELIEDKEEFGSVELELVGYAEEFVKLIERAVVEIELLSRSVVEKVEVVEPISEEEIEEENEFVGTVNVVGSVLDVVVSDANVDDVRENEELKEIVVFANGPPVDVEESCALLLTSMLVFVRDEVAMDSEEVKDDVGVAVDDKVNKELDELELDKEIDVVEKKVGSDEADEKDGKDEVDKIEEEVEGVSVMDSELNENTVEESGDEVEDKVKVDAESEAEEDTDREVEEELEEEVKDVSVVNSELVGEIEEVSEDETDDKVKNEVVSEAEADVEREVKEDAVEEVEYVSVVDSNVDEIVEEEVGVVEDEFEKKLKDEDSALDSESKDVVDDVLDSVDSVVVGAGGTSRKP</sequence>
<reference evidence="2 3" key="1">
    <citation type="submission" date="2014-02" db="EMBL/GenBank/DDBJ databases">
        <title>The genome sequence of Colletotrichum fioriniae PJ7.</title>
        <authorList>
            <person name="Baroncelli R."/>
            <person name="Thon M.R."/>
        </authorList>
    </citation>
    <scope>NUCLEOTIDE SEQUENCE [LARGE SCALE GENOMIC DNA]</scope>
    <source>
        <strain evidence="2 3">PJ7</strain>
    </source>
</reference>
<dbReference type="AlphaFoldDB" id="A0A010R5Z9"/>
<keyword evidence="3" id="KW-1185">Reference proteome</keyword>
<name>A0A010R5Z9_9PEZI</name>
<feature type="compositionally biased region" description="Acidic residues" evidence="1">
    <location>
        <begin position="455"/>
        <end position="464"/>
    </location>
</feature>
<feature type="region of interest" description="Disordered" evidence="1">
    <location>
        <begin position="453"/>
        <end position="494"/>
    </location>
</feature>
<evidence type="ECO:0000256" key="1">
    <source>
        <dbReference type="SAM" id="MobiDB-lite"/>
    </source>
</evidence>
<comment type="caution">
    <text evidence="2">The sequence shown here is derived from an EMBL/GenBank/DDBJ whole genome shotgun (WGS) entry which is preliminary data.</text>
</comment>
<accession>A0A010R5Z9</accession>
<feature type="compositionally biased region" description="Acidic residues" evidence="1">
    <location>
        <begin position="472"/>
        <end position="491"/>
    </location>
</feature>
<dbReference type="KEGG" id="cfj:CFIO01_04569"/>
<dbReference type="OrthoDB" id="10602441at2759"/>
<dbReference type="HOGENOM" id="CLU_450545_0_0_1"/>
<gene>
    <name evidence="2" type="ORF">CFIO01_04569</name>
</gene>
<dbReference type="EMBL" id="JARH01000889">
    <property type="protein sequence ID" value="EXF75636.1"/>
    <property type="molecule type" value="Genomic_DNA"/>
</dbReference>
<organism evidence="2 3">
    <name type="scientific">Colletotrichum fioriniae PJ7</name>
    <dbReference type="NCBI Taxonomy" id="1445577"/>
    <lineage>
        <taxon>Eukaryota</taxon>
        <taxon>Fungi</taxon>
        <taxon>Dikarya</taxon>
        <taxon>Ascomycota</taxon>
        <taxon>Pezizomycotina</taxon>
        <taxon>Sordariomycetes</taxon>
        <taxon>Hypocreomycetidae</taxon>
        <taxon>Glomerellales</taxon>
        <taxon>Glomerellaceae</taxon>
        <taxon>Colletotrichum</taxon>
        <taxon>Colletotrichum acutatum species complex</taxon>
    </lineage>
</organism>
<protein>
    <submittedName>
        <fullName evidence="2">Uncharacterized protein</fullName>
    </submittedName>
</protein>
<dbReference type="Proteomes" id="UP000020467">
    <property type="component" value="Unassembled WGS sequence"/>
</dbReference>